<dbReference type="SUPFAM" id="SSF51126">
    <property type="entry name" value="Pectin lyase-like"/>
    <property type="match status" value="1"/>
</dbReference>
<organism evidence="3">
    <name type="scientific">mine drainage metagenome</name>
    <dbReference type="NCBI Taxonomy" id="410659"/>
    <lineage>
        <taxon>unclassified sequences</taxon>
        <taxon>metagenomes</taxon>
        <taxon>ecological metagenomes</taxon>
    </lineage>
</organism>
<evidence type="ECO:0000259" key="2">
    <source>
        <dbReference type="PROSITE" id="PS51820"/>
    </source>
</evidence>
<proteinExistence type="predicted"/>
<dbReference type="Gene3D" id="2.160.20.10">
    <property type="entry name" value="Single-stranded right-handed beta-helix, Pectin lyase-like"/>
    <property type="match status" value="1"/>
</dbReference>
<sequence length="723" mass="78901">MHDGATAHGLPHRAQRSAAAQPVPLPIELRADDFTVTLNGKAVDVARAAASYDYVSFAMTRPVTIAITAKEAGFWDAGVDVQPWRLGIRPARDGNTIRFQIDHPEKLSISRPEDFLNHARMLFVFAAPPVAPAPAGANVHIVPPGIHVGSLNPQSGDTWYLEPGAVIEGSINLWKVSNVKVLGRGVVLYDGPQDPNNDQGWMQRPDWHCIGALDAHQIEIDGVTCLVRSRTWSIQMKDSTDFVYNDLRVIGGNPGNANQDGMDWLGGGDTVVRDSFFRASDDVLAMQGGWDGYDEADMVRPGQPVANILVEHSELSTSISNIVRAGWPRKSYTSHNFTLRDSDILHSGIGACGLPFALFTYWGAKGAHGDHSGFTFENLWLDDWYSLVQMEQREPELHDFTFRNIWALGQPPLVGSLLSGDIHGVHLDNVKYGQHRVDSDGAVPVAVTAGTPEPRYGAVMGPHAAFQVRQPIVGVGQRVDFVAERSRGVHARYMWLFGDGTTATGRRVHHRFADALGTELRGNRNGAGSFRVLLHVENKQDPEQQDWAEQTVVVVERWQSGAPETGTAPGLDYQIYPGTWPDFPDFARETPMRGGIARTLPGADPGGYTHYAVVYRGFLDVPVDGGYRFHLMARDGARLMIDGAPVAATGPSFAEVCGSPNNAVRYASRAVGLRAGKHHLQLETLRTISDGEPQLLWEGPGIPLDNIPTGALSHRNVAQLDGR</sequence>
<dbReference type="InterPro" id="IPR013783">
    <property type="entry name" value="Ig-like_fold"/>
</dbReference>
<reference evidence="3" key="1">
    <citation type="submission" date="2009-10" db="EMBL/GenBank/DDBJ databases">
        <title>Diversity of trophic interactions inside an arsenic-rich microbial ecosystem.</title>
        <authorList>
            <person name="Bertin P.N."/>
            <person name="Heinrich-Salmeron A."/>
            <person name="Pelletier E."/>
            <person name="Goulhen-Chollet F."/>
            <person name="Arsene-Ploetze F."/>
            <person name="Gallien S."/>
            <person name="Calteau A."/>
            <person name="Vallenet D."/>
            <person name="Casiot C."/>
            <person name="Chane-Woon-Ming B."/>
            <person name="Giloteaux L."/>
            <person name="Barakat M."/>
            <person name="Bonnefoy V."/>
            <person name="Bruneel O."/>
            <person name="Chandler M."/>
            <person name="Cleiss J."/>
            <person name="Duran R."/>
            <person name="Elbaz-Poulichet F."/>
            <person name="Fonknechten N."/>
            <person name="Lauga B."/>
            <person name="Mornico D."/>
            <person name="Ortet P."/>
            <person name="Schaeffer C."/>
            <person name="Siguier P."/>
            <person name="Alexander Thil Smith A."/>
            <person name="Van Dorsselaer A."/>
            <person name="Weissenbach J."/>
            <person name="Medigue C."/>
            <person name="Le Paslier D."/>
        </authorList>
    </citation>
    <scope>NUCLEOTIDE SEQUENCE</scope>
</reference>
<dbReference type="SUPFAM" id="SSF49299">
    <property type="entry name" value="PKD domain"/>
    <property type="match status" value="1"/>
</dbReference>
<dbReference type="AlphaFoldDB" id="E6PWR1"/>
<accession>E6PWR1</accession>
<dbReference type="InterPro" id="IPR037524">
    <property type="entry name" value="PA14/GLEYA"/>
</dbReference>
<protein>
    <recommendedName>
        <fullName evidence="2">PA14 domain-containing protein</fullName>
    </recommendedName>
</protein>
<dbReference type="InterPro" id="IPR011658">
    <property type="entry name" value="PA14_dom"/>
</dbReference>
<dbReference type="SMART" id="SM00758">
    <property type="entry name" value="PA14"/>
    <property type="match status" value="1"/>
</dbReference>
<comment type="caution">
    <text evidence="3">The sequence shown here is derived from an EMBL/GenBank/DDBJ whole genome shotgun (WGS) entry which is preliminary data.</text>
</comment>
<dbReference type="InterPro" id="IPR012334">
    <property type="entry name" value="Pectin_lyas_fold"/>
</dbReference>
<dbReference type="InterPro" id="IPR011050">
    <property type="entry name" value="Pectin_lyase_fold/virulence"/>
</dbReference>
<dbReference type="PROSITE" id="PS51820">
    <property type="entry name" value="PA14"/>
    <property type="match status" value="1"/>
</dbReference>
<feature type="region of interest" description="Disordered" evidence="1">
    <location>
        <begin position="1"/>
        <end position="21"/>
    </location>
</feature>
<gene>
    <name evidence="3" type="ORF">CARN3_0281</name>
</gene>
<dbReference type="Gene3D" id="2.60.40.10">
    <property type="entry name" value="Immunoglobulins"/>
    <property type="match status" value="1"/>
</dbReference>
<evidence type="ECO:0000313" key="3">
    <source>
        <dbReference type="EMBL" id="CBH99369.1"/>
    </source>
</evidence>
<feature type="domain" description="PA14" evidence="2">
    <location>
        <begin position="566"/>
        <end position="711"/>
    </location>
</feature>
<dbReference type="EMBL" id="CABN01000007">
    <property type="protein sequence ID" value="CBH99369.1"/>
    <property type="molecule type" value="Genomic_DNA"/>
</dbReference>
<dbReference type="Pfam" id="PF07691">
    <property type="entry name" value="PA14"/>
    <property type="match status" value="1"/>
</dbReference>
<dbReference type="InterPro" id="IPR035986">
    <property type="entry name" value="PKD_dom_sf"/>
</dbReference>
<dbReference type="SUPFAM" id="SSF56988">
    <property type="entry name" value="Anthrax protective antigen"/>
    <property type="match status" value="1"/>
</dbReference>
<evidence type="ECO:0000256" key="1">
    <source>
        <dbReference type="SAM" id="MobiDB-lite"/>
    </source>
</evidence>
<dbReference type="Gene3D" id="2.60.120.380">
    <property type="match status" value="1"/>
</dbReference>
<name>E6PWR1_9ZZZZ</name>